<keyword evidence="3" id="KW-1185">Reference proteome</keyword>
<evidence type="ECO:0000313" key="2">
    <source>
        <dbReference type="EMBL" id="CAE7042254.1"/>
    </source>
</evidence>
<dbReference type="EMBL" id="CAJNDS010000313">
    <property type="protein sequence ID" value="CAE7042254.1"/>
    <property type="molecule type" value="Genomic_DNA"/>
</dbReference>
<feature type="chain" id="PRO_5032965680" evidence="1">
    <location>
        <begin position="17"/>
        <end position="148"/>
    </location>
</feature>
<name>A0A812IN68_9DINO</name>
<keyword evidence="1" id="KW-0732">Signal</keyword>
<reference evidence="2" key="1">
    <citation type="submission" date="2021-02" db="EMBL/GenBank/DDBJ databases">
        <authorList>
            <person name="Dougan E. K."/>
            <person name="Rhodes N."/>
            <person name="Thang M."/>
            <person name="Chan C."/>
        </authorList>
    </citation>
    <scope>NUCLEOTIDE SEQUENCE</scope>
</reference>
<protein>
    <submittedName>
        <fullName evidence="2">Stt3 protein</fullName>
    </submittedName>
</protein>
<proteinExistence type="predicted"/>
<dbReference type="AlphaFoldDB" id="A0A812IN68"/>
<comment type="caution">
    <text evidence="2">The sequence shown here is derived from an EMBL/GenBank/DDBJ whole genome shotgun (WGS) entry which is preliminary data.</text>
</comment>
<organism evidence="2 3">
    <name type="scientific">Symbiodinium natans</name>
    <dbReference type="NCBI Taxonomy" id="878477"/>
    <lineage>
        <taxon>Eukaryota</taxon>
        <taxon>Sar</taxon>
        <taxon>Alveolata</taxon>
        <taxon>Dinophyceae</taxon>
        <taxon>Suessiales</taxon>
        <taxon>Symbiodiniaceae</taxon>
        <taxon>Symbiodinium</taxon>
    </lineage>
</organism>
<sequence length="148" mass="15521">MARALIFMILPFLAAADTNSLRGTKTLMACSGEGNLPTIENGSPRCYGGQLLMETFSLKVLSFDGSTGVVDMKAEGPQAGQCDGAAFQNQDNAVTIENEADCGLGSAEYSVRYCPDQDQFVVNIVKPWTVQVALSSQACSTPAAGGEV</sequence>
<evidence type="ECO:0000256" key="1">
    <source>
        <dbReference type="SAM" id="SignalP"/>
    </source>
</evidence>
<accession>A0A812IN68</accession>
<dbReference type="Proteomes" id="UP000604046">
    <property type="component" value="Unassembled WGS sequence"/>
</dbReference>
<feature type="signal peptide" evidence="1">
    <location>
        <begin position="1"/>
        <end position="16"/>
    </location>
</feature>
<gene>
    <name evidence="2" type="primary">stt3</name>
    <name evidence="2" type="ORF">SNAT2548_LOCUS4998</name>
</gene>
<evidence type="ECO:0000313" key="3">
    <source>
        <dbReference type="Proteomes" id="UP000604046"/>
    </source>
</evidence>